<keyword evidence="2" id="KW-1185">Reference proteome</keyword>
<accession>A0ACB8DMV3</accession>
<comment type="caution">
    <text evidence="1">The sequence shown here is derived from an EMBL/GenBank/DDBJ whole genome shotgun (WGS) entry which is preliminary data.</text>
</comment>
<sequence>MVNVCRSCGAKGPKQEHSCRVRCKLCGKGHPTGDKACQQKYQTPLCRSTEAKRTRDGTCIQRGPGRFPNARGRAAWAVFWRLAAAFHHGRRTRASRFPLLRNGPPRKRIENF</sequence>
<dbReference type="Proteomes" id="UP000821865">
    <property type="component" value="Chromosome 10"/>
</dbReference>
<evidence type="ECO:0000313" key="1">
    <source>
        <dbReference type="EMBL" id="KAH7973857.1"/>
    </source>
</evidence>
<dbReference type="EMBL" id="CM023479">
    <property type="protein sequence ID" value="KAH7973857.1"/>
    <property type="molecule type" value="Genomic_DNA"/>
</dbReference>
<proteinExistence type="predicted"/>
<organism evidence="1 2">
    <name type="scientific">Dermacentor silvarum</name>
    <name type="common">Tick</name>
    <dbReference type="NCBI Taxonomy" id="543639"/>
    <lineage>
        <taxon>Eukaryota</taxon>
        <taxon>Metazoa</taxon>
        <taxon>Ecdysozoa</taxon>
        <taxon>Arthropoda</taxon>
        <taxon>Chelicerata</taxon>
        <taxon>Arachnida</taxon>
        <taxon>Acari</taxon>
        <taxon>Parasitiformes</taxon>
        <taxon>Ixodida</taxon>
        <taxon>Ixodoidea</taxon>
        <taxon>Ixodidae</taxon>
        <taxon>Rhipicephalinae</taxon>
        <taxon>Dermacentor</taxon>
    </lineage>
</organism>
<gene>
    <name evidence="1" type="ORF">HPB49_005770</name>
</gene>
<protein>
    <submittedName>
        <fullName evidence="1">Uncharacterized protein</fullName>
    </submittedName>
</protein>
<name>A0ACB8DMV3_DERSI</name>
<evidence type="ECO:0000313" key="2">
    <source>
        <dbReference type="Proteomes" id="UP000821865"/>
    </source>
</evidence>
<reference evidence="1" key="1">
    <citation type="submission" date="2020-05" db="EMBL/GenBank/DDBJ databases">
        <title>Large-scale comparative analyses of tick genomes elucidate their genetic diversity and vector capacities.</title>
        <authorList>
            <person name="Jia N."/>
            <person name="Wang J."/>
            <person name="Shi W."/>
            <person name="Du L."/>
            <person name="Sun Y."/>
            <person name="Zhan W."/>
            <person name="Jiang J."/>
            <person name="Wang Q."/>
            <person name="Zhang B."/>
            <person name="Ji P."/>
            <person name="Sakyi L.B."/>
            <person name="Cui X."/>
            <person name="Yuan T."/>
            <person name="Jiang B."/>
            <person name="Yang W."/>
            <person name="Lam T.T.-Y."/>
            <person name="Chang Q."/>
            <person name="Ding S."/>
            <person name="Wang X."/>
            <person name="Zhu J."/>
            <person name="Ruan X."/>
            <person name="Zhao L."/>
            <person name="Wei J."/>
            <person name="Que T."/>
            <person name="Du C."/>
            <person name="Cheng J."/>
            <person name="Dai P."/>
            <person name="Han X."/>
            <person name="Huang E."/>
            <person name="Gao Y."/>
            <person name="Liu J."/>
            <person name="Shao H."/>
            <person name="Ye R."/>
            <person name="Li L."/>
            <person name="Wei W."/>
            <person name="Wang X."/>
            <person name="Wang C."/>
            <person name="Yang T."/>
            <person name="Huo Q."/>
            <person name="Li W."/>
            <person name="Guo W."/>
            <person name="Chen H."/>
            <person name="Zhou L."/>
            <person name="Ni X."/>
            <person name="Tian J."/>
            <person name="Zhou Y."/>
            <person name="Sheng Y."/>
            <person name="Liu T."/>
            <person name="Pan Y."/>
            <person name="Xia L."/>
            <person name="Li J."/>
            <person name="Zhao F."/>
            <person name="Cao W."/>
        </authorList>
    </citation>
    <scope>NUCLEOTIDE SEQUENCE</scope>
    <source>
        <strain evidence="1">Dsil-2018</strain>
    </source>
</reference>